<evidence type="ECO:0000256" key="1">
    <source>
        <dbReference type="SAM" id="Coils"/>
    </source>
</evidence>
<evidence type="ECO:0000313" key="3">
    <source>
        <dbReference type="EMBL" id="QNL29447.1"/>
    </source>
</evidence>
<evidence type="ECO:0000313" key="4">
    <source>
        <dbReference type="Proteomes" id="UP000516045"/>
    </source>
</evidence>
<feature type="compositionally biased region" description="Basic and acidic residues" evidence="2">
    <location>
        <begin position="98"/>
        <end position="140"/>
    </location>
</feature>
<reference evidence="3 4" key="1">
    <citation type="submission" date="2020-08" db="EMBL/GenBank/DDBJ databases">
        <authorList>
            <person name="Shadrin A.M."/>
            <person name="Buzikov R.M."/>
            <person name="Piligrimova E.G."/>
            <person name="Kazantseva O.A."/>
        </authorList>
    </citation>
    <scope>NUCLEOTIDE SEQUENCE [LARGE SCALE GENOMIC DNA]</scope>
</reference>
<dbReference type="Proteomes" id="UP000516045">
    <property type="component" value="Segment"/>
</dbReference>
<keyword evidence="1" id="KW-0175">Coiled coil</keyword>
<sequence>MSKTINDIIEDFDSKVNVQEVSKSIEDEQVEPVQEEAVEAPETVEEGVESDKPEEQPVEAEEVKEDAKPESEPAESVEKSEPESEVAEEATEPEVEEVEKSDKESDEEEKKSSDKEDDKDDKKAKKDKEDKKEDKDKEDKDKEDEDKEDVKKSDESEVSEPVEKSTISPQDILGGFEAVFKNLAGLVDVQKSLTDTITELKSEIVSLREAREAISIEPEEVNKSILLDKTSEVTVEGKAVGFVTKSVDVEPDVTSEQEDVVEVVVEGAEQQEEAPDKSDEEQLFDSIRGIRDELMSTYTRVASTGQAPRGELEEIRQLWGRIKSQDELAHAQAFIDKYK</sequence>
<protein>
    <submittedName>
        <fullName evidence="3">Uncharacterized protein</fullName>
    </submittedName>
</protein>
<keyword evidence="4" id="KW-1185">Reference proteome</keyword>
<feature type="coiled-coil region" evidence="1">
    <location>
        <begin position="190"/>
        <end position="217"/>
    </location>
</feature>
<feature type="compositionally biased region" description="Basic and acidic residues" evidence="2">
    <location>
        <begin position="65"/>
        <end position="82"/>
    </location>
</feature>
<organism evidence="3 4">
    <name type="scientific">Enterococcus phage iF6</name>
    <dbReference type="NCBI Taxonomy" id="2765371"/>
    <lineage>
        <taxon>Viruses</taxon>
        <taxon>Duplodnaviria</taxon>
        <taxon>Heunggongvirae</taxon>
        <taxon>Uroviricota</taxon>
        <taxon>Caudoviricetes</taxon>
        <taxon>Herelleviridae</taxon>
        <taxon>Brockvirinae</taxon>
        <taxon>Schiekvirus</taxon>
        <taxon>Schiekvirus if6</taxon>
    </lineage>
</organism>
<proteinExistence type="predicted"/>
<evidence type="ECO:0000256" key="2">
    <source>
        <dbReference type="SAM" id="MobiDB-lite"/>
    </source>
</evidence>
<name>A0A7G8ZZ16_9CAUD</name>
<feature type="compositionally biased region" description="Acidic residues" evidence="2">
    <location>
        <begin position="83"/>
        <end position="97"/>
    </location>
</feature>
<feature type="region of interest" description="Disordered" evidence="2">
    <location>
        <begin position="23"/>
        <end position="171"/>
    </location>
</feature>
<gene>
    <name evidence="3" type="ORF">iF6_88</name>
</gene>
<accession>A0A7G8ZZ16</accession>
<feature type="compositionally biased region" description="Acidic residues" evidence="2">
    <location>
        <begin position="27"/>
        <end position="48"/>
    </location>
</feature>
<dbReference type="EMBL" id="MT909815">
    <property type="protein sequence ID" value="QNL29447.1"/>
    <property type="molecule type" value="Genomic_DNA"/>
</dbReference>